<evidence type="ECO:0000256" key="8">
    <source>
        <dbReference type="ARBA" id="ARBA00022475"/>
    </source>
</evidence>
<dbReference type="Gene3D" id="1.10.3810.10">
    <property type="entry name" value="Biosynthetic peptidoglycan transglycosylase-like"/>
    <property type="match status" value="1"/>
</dbReference>
<protein>
    <recommendedName>
        <fullName evidence="7">Penicillin-binding protein 1A</fullName>
        <ecNumber evidence="24">2.4.99.28</ecNumber>
        <ecNumber evidence="6">3.4.16.4</ecNumber>
    </recommendedName>
</protein>
<keyword evidence="16" id="KW-0735">Signal-anchor</keyword>
<dbReference type="InterPro" id="IPR050396">
    <property type="entry name" value="Glycosyltr_51/Transpeptidase"/>
</dbReference>
<keyword evidence="14" id="KW-0378">Hydrolase</keyword>
<keyword evidence="18" id="KW-1133">Transmembrane helix</keyword>
<keyword evidence="15" id="KW-0133">Cell shape</keyword>
<evidence type="ECO:0000256" key="10">
    <source>
        <dbReference type="ARBA" id="ARBA00022670"/>
    </source>
</evidence>
<dbReference type="FunFam" id="1.10.3810.10:FF:000001">
    <property type="entry name" value="Penicillin-binding protein 1A"/>
    <property type="match status" value="1"/>
</dbReference>
<keyword evidence="21" id="KW-0511">Multifunctional enzyme</keyword>
<evidence type="ECO:0000256" key="18">
    <source>
        <dbReference type="ARBA" id="ARBA00022989"/>
    </source>
</evidence>
<keyword evidence="12" id="KW-0808">Transferase</keyword>
<feature type="signal peptide" evidence="27">
    <location>
        <begin position="1"/>
        <end position="21"/>
    </location>
</feature>
<organism evidence="30 31">
    <name type="scientific">Candidatus Borkfalkia excrementigallinarum</name>
    <dbReference type="NCBI Taxonomy" id="2838506"/>
    <lineage>
        <taxon>Bacteria</taxon>
        <taxon>Bacillati</taxon>
        <taxon>Bacillota</taxon>
        <taxon>Clostridia</taxon>
        <taxon>Christensenellales</taxon>
        <taxon>Christensenellaceae</taxon>
        <taxon>Candidatus Borkfalkia</taxon>
    </lineage>
</organism>
<dbReference type="GO" id="GO:0008658">
    <property type="term" value="F:penicillin binding"/>
    <property type="evidence" value="ECO:0007669"/>
    <property type="project" value="InterPro"/>
</dbReference>
<comment type="pathway">
    <text evidence="3">Cell wall biogenesis; peptidoglycan biosynthesis.</text>
</comment>
<evidence type="ECO:0000256" key="25">
    <source>
        <dbReference type="ARBA" id="ARBA00049902"/>
    </source>
</evidence>
<comment type="similarity">
    <text evidence="4">In the C-terminal section; belongs to the transpeptidase family.</text>
</comment>
<dbReference type="InterPro" id="IPR001460">
    <property type="entry name" value="PCN-bd_Tpept"/>
</dbReference>
<dbReference type="GO" id="GO:0008360">
    <property type="term" value="P:regulation of cell shape"/>
    <property type="evidence" value="ECO:0007669"/>
    <property type="project" value="UniProtKB-KW"/>
</dbReference>
<evidence type="ECO:0000256" key="14">
    <source>
        <dbReference type="ARBA" id="ARBA00022801"/>
    </source>
</evidence>
<keyword evidence="9" id="KW-0121">Carboxypeptidase</keyword>
<evidence type="ECO:0000256" key="13">
    <source>
        <dbReference type="ARBA" id="ARBA00022692"/>
    </source>
</evidence>
<dbReference type="InterPro" id="IPR036950">
    <property type="entry name" value="PBP_transglycosylase"/>
</dbReference>
<evidence type="ECO:0000256" key="5">
    <source>
        <dbReference type="ARBA" id="ARBA00007739"/>
    </source>
</evidence>
<dbReference type="InterPro" id="IPR023346">
    <property type="entry name" value="Lysozyme-like_dom_sf"/>
</dbReference>
<comment type="catalytic activity">
    <reaction evidence="23">
        <text>Preferential cleavage: (Ac)2-L-Lys-D-Ala-|-D-Ala. Also transpeptidation of peptidyl-alanyl moieties that are N-acyl substituents of D-alanine.</text>
        <dbReference type="EC" id="3.4.16.4"/>
    </reaction>
</comment>
<dbReference type="Proteomes" id="UP000886750">
    <property type="component" value="Unassembled WGS sequence"/>
</dbReference>
<dbReference type="GO" id="GO:0009252">
    <property type="term" value="P:peptidoglycan biosynthetic process"/>
    <property type="evidence" value="ECO:0007669"/>
    <property type="project" value="UniProtKB-KW"/>
</dbReference>
<dbReference type="AlphaFoldDB" id="A0A9D2CSG8"/>
<evidence type="ECO:0000256" key="9">
    <source>
        <dbReference type="ARBA" id="ARBA00022645"/>
    </source>
</evidence>
<dbReference type="EC" id="3.4.16.4" evidence="6"/>
<dbReference type="SUPFAM" id="SSF56601">
    <property type="entry name" value="beta-lactamase/transpeptidase-like"/>
    <property type="match status" value="1"/>
</dbReference>
<dbReference type="GO" id="GO:0046677">
    <property type="term" value="P:response to antibiotic"/>
    <property type="evidence" value="ECO:0007669"/>
    <property type="project" value="UniProtKB-KW"/>
</dbReference>
<sequence length="737" mass="82408">MKVLKKIIVFILCLILLFAAAAVCFYFVSTAGTNLDSAKLALTESSIEVYDAADEKIADFSYKSSNKSVRIENLPECVPKAFVSAEDKNFYSHHGLDYKGMARALYKNIKAQTFKQGASTISQQLIKNTQLTSEKTLTRKLKEIKLTKQLEKKFSKDQIMEMYLNTIYFGHACYGIAGAADFYFGKDASELCPAEAATLAALIRSPNNYSPFVNPEKCLHARNSVLKRMHTLGYISESEYESAKKVALPEMQDNSITSKTYLSGVYAELEALPLYSPYRLRGLRVYTYMDKGMQEYAENLKTDADRSGKSILLCDNATRGIAAWYTTEGDIRRQPGSVIKPLAVYGPALEENLIAPCTPILDEKTNFGEYSPSNYKDAYKGYISVRQALAESLNVPAVKILNMLGCDTSEEYLFRMGLPISPQDKNLSLALGGITEGYTVREIAAAYAAIANTGNFAPLAFIRKIEDANGNLLYERSLAPTRVFSEDTVSLLNDMLLYAAKNGTAKKLASLPFEICAKTGTCGNENGNTDAWAVTYTADHTAAVWMGNADNTLTDITGGGLPCHYAMLLNKRLYPNKMPSNFSVSPKITECRLDRISYEKDHAVRLAINDQPDQYTFVDIFREENQPQEYSDIFSLPKVTAEIRCSNSTVCIEVCEAEYYDYLIKRENDGNITTIYDGPFRKLVQDKSVLPKTKYIYSITPYYIDNSGKRHYGEKCVLPSVYLKANHAIKPPENWWK</sequence>
<evidence type="ECO:0000256" key="24">
    <source>
        <dbReference type="ARBA" id="ARBA00044770"/>
    </source>
</evidence>
<keyword evidence="11" id="KW-0328">Glycosyltransferase</keyword>
<dbReference type="InterPro" id="IPR012338">
    <property type="entry name" value="Beta-lactam/transpept-like"/>
</dbReference>
<keyword evidence="8" id="KW-1003">Cell membrane</keyword>
<comment type="pathway">
    <text evidence="26">Glycan biosynthesis.</text>
</comment>
<keyword evidence="13" id="KW-0812">Transmembrane</keyword>
<evidence type="ECO:0000256" key="26">
    <source>
        <dbReference type="ARBA" id="ARBA00060592"/>
    </source>
</evidence>
<comment type="similarity">
    <text evidence="5">In the N-terminal section; belongs to the glycosyltransferase 51 family.</text>
</comment>
<evidence type="ECO:0000256" key="23">
    <source>
        <dbReference type="ARBA" id="ARBA00034000"/>
    </source>
</evidence>
<evidence type="ECO:0000256" key="22">
    <source>
        <dbReference type="ARBA" id="ARBA00023316"/>
    </source>
</evidence>
<comment type="caution">
    <text evidence="30">The sequence shown here is derived from an EMBL/GenBank/DDBJ whole genome shotgun (WGS) entry which is preliminary data.</text>
</comment>
<dbReference type="Pfam" id="PF00905">
    <property type="entry name" value="Transpeptidase"/>
    <property type="match status" value="1"/>
</dbReference>
<evidence type="ECO:0000313" key="31">
    <source>
        <dbReference type="Proteomes" id="UP000886750"/>
    </source>
</evidence>
<dbReference type="PANTHER" id="PTHR32282">
    <property type="entry name" value="BINDING PROTEIN TRANSPEPTIDASE, PUTATIVE-RELATED"/>
    <property type="match status" value="1"/>
</dbReference>
<evidence type="ECO:0000256" key="2">
    <source>
        <dbReference type="ARBA" id="ARBA00004401"/>
    </source>
</evidence>
<evidence type="ECO:0000256" key="21">
    <source>
        <dbReference type="ARBA" id="ARBA00023268"/>
    </source>
</evidence>
<dbReference type="GO" id="GO:0006508">
    <property type="term" value="P:proteolysis"/>
    <property type="evidence" value="ECO:0007669"/>
    <property type="project" value="UniProtKB-KW"/>
</dbReference>
<evidence type="ECO:0000256" key="7">
    <source>
        <dbReference type="ARBA" id="ARBA00018638"/>
    </source>
</evidence>
<reference evidence="30" key="1">
    <citation type="journal article" date="2021" name="PeerJ">
        <title>Extensive microbial diversity within the chicken gut microbiome revealed by metagenomics and culture.</title>
        <authorList>
            <person name="Gilroy R."/>
            <person name="Ravi A."/>
            <person name="Getino M."/>
            <person name="Pursley I."/>
            <person name="Horton D.L."/>
            <person name="Alikhan N.F."/>
            <person name="Baker D."/>
            <person name="Gharbi K."/>
            <person name="Hall N."/>
            <person name="Watson M."/>
            <person name="Adriaenssens E.M."/>
            <person name="Foster-Nyarko E."/>
            <person name="Jarju S."/>
            <person name="Secka A."/>
            <person name="Antonio M."/>
            <person name="Oren A."/>
            <person name="Chaudhuri R.R."/>
            <person name="La Ragione R."/>
            <person name="Hildebrand F."/>
            <person name="Pallen M.J."/>
        </authorList>
    </citation>
    <scope>NUCLEOTIDE SEQUENCE</scope>
    <source>
        <strain evidence="30">1345</strain>
    </source>
</reference>
<evidence type="ECO:0000256" key="20">
    <source>
        <dbReference type="ARBA" id="ARBA00023251"/>
    </source>
</evidence>
<accession>A0A9D2CSG8</accession>
<dbReference type="Pfam" id="PF00912">
    <property type="entry name" value="Transgly"/>
    <property type="match status" value="1"/>
</dbReference>
<evidence type="ECO:0000256" key="6">
    <source>
        <dbReference type="ARBA" id="ARBA00012448"/>
    </source>
</evidence>
<dbReference type="GO" id="GO:0009002">
    <property type="term" value="F:serine-type D-Ala-D-Ala carboxypeptidase activity"/>
    <property type="evidence" value="ECO:0007669"/>
    <property type="project" value="UniProtKB-EC"/>
</dbReference>
<dbReference type="GO" id="GO:0030288">
    <property type="term" value="C:outer membrane-bounded periplasmic space"/>
    <property type="evidence" value="ECO:0007669"/>
    <property type="project" value="TreeGrafter"/>
</dbReference>
<keyword evidence="19" id="KW-0472">Membrane</keyword>
<reference evidence="30" key="2">
    <citation type="submission" date="2021-04" db="EMBL/GenBank/DDBJ databases">
        <authorList>
            <person name="Gilroy R."/>
        </authorList>
    </citation>
    <scope>NUCLEOTIDE SEQUENCE</scope>
    <source>
        <strain evidence="30">1345</strain>
    </source>
</reference>
<keyword evidence="20" id="KW-0046">Antibiotic resistance</keyword>
<dbReference type="Gene3D" id="3.40.710.10">
    <property type="entry name" value="DD-peptidase/beta-lactamase superfamily"/>
    <property type="match status" value="1"/>
</dbReference>
<comment type="subcellular location">
    <subcellularLocation>
        <location evidence="2">Cell membrane</location>
        <topology evidence="2">Single-pass type II membrane protein</topology>
    </subcellularLocation>
</comment>
<dbReference type="EC" id="2.4.99.28" evidence="24"/>
<dbReference type="GO" id="GO:0071555">
    <property type="term" value="P:cell wall organization"/>
    <property type="evidence" value="ECO:0007669"/>
    <property type="project" value="UniProtKB-KW"/>
</dbReference>
<keyword evidence="27" id="KW-0732">Signal</keyword>
<evidence type="ECO:0000256" key="15">
    <source>
        <dbReference type="ARBA" id="ARBA00022960"/>
    </source>
</evidence>
<feature type="domain" description="Penicillin-binding protein transpeptidase" evidence="28">
    <location>
        <begin position="330"/>
        <end position="546"/>
    </location>
</feature>
<evidence type="ECO:0000313" key="30">
    <source>
        <dbReference type="EMBL" id="HIY96692.1"/>
    </source>
</evidence>
<proteinExistence type="inferred from homology"/>
<name>A0A9D2CSG8_9FIRM</name>
<evidence type="ECO:0000256" key="19">
    <source>
        <dbReference type="ARBA" id="ARBA00023136"/>
    </source>
</evidence>
<evidence type="ECO:0000256" key="17">
    <source>
        <dbReference type="ARBA" id="ARBA00022984"/>
    </source>
</evidence>
<evidence type="ECO:0000256" key="12">
    <source>
        <dbReference type="ARBA" id="ARBA00022679"/>
    </source>
</evidence>
<dbReference type="GO" id="GO:0005886">
    <property type="term" value="C:plasma membrane"/>
    <property type="evidence" value="ECO:0007669"/>
    <property type="project" value="UniProtKB-SubCell"/>
</dbReference>
<dbReference type="EMBL" id="DXCQ01000028">
    <property type="protein sequence ID" value="HIY96692.1"/>
    <property type="molecule type" value="Genomic_DNA"/>
</dbReference>
<feature type="chain" id="PRO_5038691213" description="Penicillin-binding protein 1A" evidence="27">
    <location>
        <begin position="22"/>
        <end position="737"/>
    </location>
</feature>
<comment type="function">
    <text evidence="1">Cell wall formation. Synthesis of cross-linked peptidoglycan from the lipid intermediates. The enzyme has a penicillin-insensitive transglycosylase N-terminal domain (formation of linear glycan strands) and a penicillin-sensitive transpeptidase C-terminal domain (cross-linking of the peptide subunits).</text>
</comment>
<evidence type="ECO:0000256" key="4">
    <source>
        <dbReference type="ARBA" id="ARBA00007090"/>
    </source>
</evidence>
<dbReference type="InterPro" id="IPR001264">
    <property type="entry name" value="Glyco_trans_51"/>
</dbReference>
<keyword evidence="17" id="KW-0573">Peptidoglycan synthesis</keyword>
<comment type="catalytic activity">
    <reaction evidence="25">
        <text>[GlcNAc-(1-&gt;4)-Mur2Ac(oyl-L-Ala-gamma-D-Glu-L-Lys-D-Ala-D-Ala)](n)-di-trans,octa-cis-undecaprenyl diphosphate + beta-D-GlcNAc-(1-&gt;4)-Mur2Ac(oyl-L-Ala-gamma-D-Glu-L-Lys-D-Ala-D-Ala)-di-trans,octa-cis-undecaprenyl diphosphate = [GlcNAc-(1-&gt;4)-Mur2Ac(oyl-L-Ala-gamma-D-Glu-L-Lys-D-Ala-D-Ala)](n+1)-di-trans,octa-cis-undecaprenyl diphosphate + di-trans,octa-cis-undecaprenyl diphosphate + H(+)</text>
        <dbReference type="Rhea" id="RHEA:23708"/>
        <dbReference type="Rhea" id="RHEA-COMP:9602"/>
        <dbReference type="Rhea" id="RHEA-COMP:9603"/>
        <dbReference type="ChEBI" id="CHEBI:15378"/>
        <dbReference type="ChEBI" id="CHEBI:58405"/>
        <dbReference type="ChEBI" id="CHEBI:60033"/>
        <dbReference type="ChEBI" id="CHEBI:78435"/>
        <dbReference type="EC" id="2.4.99.28"/>
    </reaction>
</comment>
<keyword evidence="22" id="KW-0961">Cell wall biogenesis/degradation</keyword>
<keyword evidence="10" id="KW-0645">Protease</keyword>
<evidence type="ECO:0000256" key="1">
    <source>
        <dbReference type="ARBA" id="ARBA00002624"/>
    </source>
</evidence>
<feature type="domain" description="Glycosyl transferase family 51" evidence="29">
    <location>
        <begin position="56"/>
        <end position="230"/>
    </location>
</feature>
<evidence type="ECO:0000259" key="28">
    <source>
        <dbReference type="Pfam" id="PF00905"/>
    </source>
</evidence>
<dbReference type="PANTHER" id="PTHR32282:SF32">
    <property type="entry name" value="PENICILLIN-BINDING PROTEIN 2A"/>
    <property type="match status" value="1"/>
</dbReference>
<dbReference type="SUPFAM" id="SSF53955">
    <property type="entry name" value="Lysozyme-like"/>
    <property type="match status" value="1"/>
</dbReference>
<evidence type="ECO:0000256" key="3">
    <source>
        <dbReference type="ARBA" id="ARBA00004752"/>
    </source>
</evidence>
<evidence type="ECO:0000256" key="11">
    <source>
        <dbReference type="ARBA" id="ARBA00022676"/>
    </source>
</evidence>
<evidence type="ECO:0000256" key="27">
    <source>
        <dbReference type="SAM" id="SignalP"/>
    </source>
</evidence>
<evidence type="ECO:0000256" key="16">
    <source>
        <dbReference type="ARBA" id="ARBA00022968"/>
    </source>
</evidence>
<dbReference type="GO" id="GO:0008955">
    <property type="term" value="F:peptidoglycan glycosyltransferase activity"/>
    <property type="evidence" value="ECO:0007669"/>
    <property type="project" value="UniProtKB-EC"/>
</dbReference>
<gene>
    <name evidence="30" type="ORF">H9729_03310</name>
</gene>
<evidence type="ECO:0000259" key="29">
    <source>
        <dbReference type="Pfam" id="PF00912"/>
    </source>
</evidence>